<feature type="compositionally biased region" description="Acidic residues" evidence="2">
    <location>
        <begin position="501"/>
        <end position="515"/>
    </location>
</feature>
<name>A0AAN6TNH0_9PEZI</name>
<dbReference type="GO" id="GO:0008757">
    <property type="term" value="F:S-adenosylmethionine-dependent methyltransferase activity"/>
    <property type="evidence" value="ECO:0007669"/>
    <property type="project" value="InterPro"/>
</dbReference>
<dbReference type="RefSeq" id="XP_064674790.1">
    <property type="nucleotide sequence ID" value="XM_064810722.1"/>
</dbReference>
<reference evidence="4" key="1">
    <citation type="journal article" date="2023" name="Mol. Phylogenet. Evol.">
        <title>Genome-scale phylogeny and comparative genomics of the fungal order Sordariales.</title>
        <authorList>
            <person name="Hensen N."/>
            <person name="Bonometti L."/>
            <person name="Westerberg I."/>
            <person name="Brannstrom I.O."/>
            <person name="Guillou S."/>
            <person name="Cros-Aarteil S."/>
            <person name="Calhoun S."/>
            <person name="Haridas S."/>
            <person name="Kuo A."/>
            <person name="Mondo S."/>
            <person name="Pangilinan J."/>
            <person name="Riley R."/>
            <person name="LaButti K."/>
            <person name="Andreopoulos B."/>
            <person name="Lipzen A."/>
            <person name="Chen C."/>
            <person name="Yan M."/>
            <person name="Daum C."/>
            <person name="Ng V."/>
            <person name="Clum A."/>
            <person name="Steindorff A."/>
            <person name="Ohm R.A."/>
            <person name="Martin F."/>
            <person name="Silar P."/>
            <person name="Natvig D.O."/>
            <person name="Lalanne C."/>
            <person name="Gautier V."/>
            <person name="Ament-Velasquez S.L."/>
            <person name="Kruys A."/>
            <person name="Hutchinson M.I."/>
            <person name="Powell A.J."/>
            <person name="Barry K."/>
            <person name="Miller A.N."/>
            <person name="Grigoriev I.V."/>
            <person name="Debuchy R."/>
            <person name="Gladieux P."/>
            <person name="Hiltunen Thoren M."/>
            <person name="Johannesson H."/>
        </authorList>
    </citation>
    <scope>NUCLEOTIDE SEQUENCE</scope>
    <source>
        <strain evidence="4">CBS 508.74</strain>
    </source>
</reference>
<feature type="region of interest" description="Disordered" evidence="2">
    <location>
        <begin position="153"/>
        <end position="172"/>
    </location>
</feature>
<evidence type="ECO:0000259" key="3">
    <source>
        <dbReference type="Pfam" id="PF08241"/>
    </source>
</evidence>
<feature type="compositionally biased region" description="Basic and acidic residues" evidence="2">
    <location>
        <begin position="35"/>
        <end position="54"/>
    </location>
</feature>
<feature type="compositionally biased region" description="Basic and acidic residues" evidence="2">
    <location>
        <begin position="516"/>
        <end position="527"/>
    </location>
</feature>
<comment type="similarity">
    <text evidence="1">Belongs to the methyltransferase superfamily. LaeA methyltransferase family.</text>
</comment>
<evidence type="ECO:0000256" key="1">
    <source>
        <dbReference type="ARBA" id="ARBA00038158"/>
    </source>
</evidence>
<feature type="region of interest" description="Disordered" evidence="2">
    <location>
        <begin position="1"/>
        <end position="54"/>
    </location>
</feature>
<organism evidence="4 5">
    <name type="scientific">Canariomyces notabilis</name>
    <dbReference type="NCBI Taxonomy" id="2074819"/>
    <lineage>
        <taxon>Eukaryota</taxon>
        <taxon>Fungi</taxon>
        <taxon>Dikarya</taxon>
        <taxon>Ascomycota</taxon>
        <taxon>Pezizomycotina</taxon>
        <taxon>Sordariomycetes</taxon>
        <taxon>Sordariomycetidae</taxon>
        <taxon>Sordariales</taxon>
        <taxon>Chaetomiaceae</taxon>
        <taxon>Canariomyces</taxon>
    </lineage>
</organism>
<feature type="compositionally biased region" description="Basic residues" evidence="2">
    <location>
        <begin position="160"/>
        <end position="169"/>
    </location>
</feature>
<dbReference type="AlphaFoldDB" id="A0AAN6TNH0"/>
<sequence length="1012" mass="111108">MSELVVLPRTTFRPPSPQGRRRPARTLNPIMEEPEQTKDLSAERRRRDKESTDKIEQWLSPLSDHFPTPRGMHFLAAPILPATPSHLPSDCEADIDNDDASSETSSSNPSLHWNNGSGNIGNGRESIMTDVTEFDDLYDVSDDEIRRKQFLQTNGLGRRGSSRSFRRSARASMEARRSLTPLVIPGESAAAAAKKVISPIPPTPPSTVAMSPAIKNLMALRQTQEIPRISAPPSLDGSINSEEMAAMSAPPTPMIGAEDSPDEEWSGVRLQPGALETLQALSGSESEYDEEPPQVIEVPQEMTEMRQQLPRLMTGAGPARAPSQRQSLSELSKLEIPSPGGFFSELSSASRRTWHMGSQPDDHNPPTSTTAENFYKTPWSRPAERVPPPPPRPLHLDDLPSAIVERVIEFPDNSKQEDPLTAIRAESTPITARKIPATPKVLEGTASEAIVEEPSSPVDVNEIIAEYVLKQEESAVSHMHRTEMWLAAQRAYFRGLPGLSEESDDVEDPAQESEPEDKPEVPPKDSPVDTVQYEPKKKTVRFSDAVLEASIPRSLPSKLARQESAYYRAFTDAAVRTCPSDVFVHRQPRFEALQAQRISLKDFHRNQLLGKFQLSVVPQSAKKRMSTNVVRGDDNIVDDPEKLRADKEAEALSQMSMAAWHVAATKLLNGGRLISAPVAKRLARQSCMAPGANGISRDRARILDLSGQGTCDWAWHAAFQYPNTKIYTVTTKTIRQLSNSNIRGPPNHRQVAVDFLGRLPFADDQFDLISARELHAVLKLFGENGIDEWDACLKECMRVLKPGGYLEFSVLDADIMNAGPLGNAKAVEFGFALQTLGYDPNPTRSFLGRLAAAGFEEVRRAWLCLPVGPKRPPRPIVSPASSRDSTSGASVKVHQLEAIVSGSTENVAAITGIAAGWSWERWLLRAEMEKVAGELRLADTVNPGEAMREAGKTIADVHAVVEEGRGMGSMFRMLKGYAKKPKPVPVVDVDAADLDRSGSIRIFLDTASLNGC</sequence>
<dbReference type="GeneID" id="89934847"/>
<evidence type="ECO:0000313" key="4">
    <source>
        <dbReference type="EMBL" id="KAK4117220.1"/>
    </source>
</evidence>
<dbReference type="PANTHER" id="PTHR43591:SF92">
    <property type="entry name" value="METHYLTRANSFERASE TYPE 11 DOMAIN-CONTAINING PROTEIN"/>
    <property type="match status" value="1"/>
</dbReference>
<gene>
    <name evidence="4" type="ORF">N656DRAFT_698582</name>
</gene>
<accession>A0AAN6TNH0</accession>
<evidence type="ECO:0000313" key="5">
    <source>
        <dbReference type="Proteomes" id="UP001302812"/>
    </source>
</evidence>
<dbReference type="InterPro" id="IPR029063">
    <property type="entry name" value="SAM-dependent_MTases_sf"/>
</dbReference>
<feature type="region of interest" description="Disordered" evidence="2">
    <location>
        <begin position="85"/>
        <end position="124"/>
    </location>
</feature>
<dbReference type="Pfam" id="PF08241">
    <property type="entry name" value="Methyltransf_11"/>
    <property type="match status" value="1"/>
</dbReference>
<proteinExistence type="inferred from homology"/>
<dbReference type="SUPFAM" id="SSF53335">
    <property type="entry name" value="S-adenosyl-L-methionine-dependent methyltransferases"/>
    <property type="match status" value="1"/>
</dbReference>
<feature type="domain" description="Methyltransferase type 11" evidence="3">
    <location>
        <begin position="742"/>
        <end position="806"/>
    </location>
</feature>
<comment type="caution">
    <text evidence="4">The sequence shown here is derived from an EMBL/GenBank/DDBJ whole genome shotgun (WGS) entry which is preliminary data.</text>
</comment>
<reference evidence="4" key="2">
    <citation type="submission" date="2023-05" db="EMBL/GenBank/DDBJ databases">
        <authorList>
            <consortium name="Lawrence Berkeley National Laboratory"/>
            <person name="Steindorff A."/>
            <person name="Hensen N."/>
            <person name="Bonometti L."/>
            <person name="Westerberg I."/>
            <person name="Brannstrom I.O."/>
            <person name="Guillou S."/>
            <person name="Cros-Aarteil S."/>
            <person name="Calhoun S."/>
            <person name="Haridas S."/>
            <person name="Kuo A."/>
            <person name="Mondo S."/>
            <person name="Pangilinan J."/>
            <person name="Riley R."/>
            <person name="Labutti K."/>
            <person name="Andreopoulos B."/>
            <person name="Lipzen A."/>
            <person name="Chen C."/>
            <person name="Yanf M."/>
            <person name="Daum C."/>
            <person name="Ng V."/>
            <person name="Clum A."/>
            <person name="Ohm R."/>
            <person name="Martin F."/>
            <person name="Silar P."/>
            <person name="Natvig D."/>
            <person name="Lalanne C."/>
            <person name="Gautier V."/>
            <person name="Ament-Velasquez S.L."/>
            <person name="Kruys A."/>
            <person name="Hutchinson M.I."/>
            <person name="Powell A.J."/>
            <person name="Barry K."/>
            <person name="Miller A.N."/>
            <person name="Grigoriev I.V."/>
            <person name="Debuchy R."/>
            <person name="Gladieux P."/>
            <person name="Thoren M.H."/>
            <person name="Johannesson H."/>
        </authorList>
    </citation>
    <scope>NUCLEOTIDE SEQUENCE</scope>
    <source>
        <strain evidence="4">CBS 508.74</strain>
    </source>
</reference>
<feature type="compositionally biased region" description="Acidic residues" evidence="2">
    <location>
        <begin position="91"/>
        <end position="101"/>
    </location>
</feature>
<dbReference type="Gene3D" id="3.40.50.150">
    <property type="entry name" value="Vaccinia Virus protein VP39"/>
    <property type="match status" value="1"/>
</dbReference>
<dbReference type="Proteomes" id="UP001302812">
    <property type="component" value="Unassembled WGS sequence"/>
</dbReference>
<feature type="region of interest" description="Disordered" evidence="2">
    <location>
        <begin position="498"/>
        <end position="530"/>
    </location>
</feature>
<dbReference type="EMBL" id="MU853332">
    <property type="protein sequence ID" value="KAK4117220.1"/>
    <property type="molecule type" value="Genomic_DNA"/>
</dbReference>
<protein>
    <recommendedName>
        <fullName evidence="3">Methyltransferase type 11 domain-containing protein</fullName>
    </recommendedName>
</protein>
<dbReference type="PANTHER" id="PTHR43591">
    <property type="entry name" value="METHYLTRANSFERASE"/>
    <property type="match status" value="1"/>
</dbReference>
<keyword evidence="5" id="KW-1185">Reference proteome</keyword>
<dbReference type="InterPro" id="IPR013216">
    <property type="entry name" value="Methyltransf_11"/>
</dbReference>
<feature type="compositionally biased region" description="Polar residues" evidence="2">
    <location>
        <begin position="102"/>
        <end position="117"/>
    </location>
</feature>
<evidence type="ECO:0000256" key="2">
    <source>
        <dbReference type="SAM" id="MobiDB-lite"/>
    </source>
</evidence>